<accession>A0AAU2VZS1</accession>
<sequence>MSALRSDGTPIPADIGQRAAAAYTEAIAPVAEREALTTAVDSLKRHIVYLRTRHTEPVLATLAGQLNDLMAEVRGILGTHGRIVDGESAIDAGPEAVEAFTRLRAVVSEVDALRATQRNVLRDVVDTGVLNAIYQAGHDQFSDVTLHPLPADVKRVIAGTRRRNVAFLIFAAESGRHWIPTSVDELTAEASGAVDIGSADDGSSASSFNR</sequence>
<reference evidence="1" key="1">
    <citation type="submission" date="2022-10" db="EMBL/GenBank/DDBJ databases">
        <title>The complete genomes of actinobacterial strains from the NBC collection.</title>
        <authorList>
            <person name="Joergensen T.S."/>
            <person name="Alvarez Arevalo M."/>
            <person name="Sterndorff E.B."/>
            <person name="Faurdal D."/>
            <person name="Vuksanovic O."/>
            <person name="Mourched A.-S."/>
            <person name="Charusanti P."/>
            <person name="Shaw S."/>
            <person name="Blin K."/>
            <person name="Weber T."/>
        </authorList>
    </citation>
    <scope>NUCLEOTIDE SEQUENCE</scope>
    <source>
        <strain evidence="1">NBC_00008</strain>
    </source>
</reference>
<dbReference type="AlphaFoldDB" id="A0AAU2VZS1"/>
<organism evidence="1">
    <name type="scientific">Streptomyces sp. NBC_00008</name>
    <dbReference type="NCBI Taxonomy" id="2903610"/>
    <lineage>
        <taxon>Bacteria</taxon>
        <taxon>Bacillati</taxon>
        <taxon>Actinomycetota</taxon>
        <taxon>Actinomycetes</taxon>
        <taxon>Kitasatosporales</taxon>
        <taxon>Streptomycetaceae</taxon>
        <taxon>Streptomyces</taxon>
    </lineage>
</organism>
<gene>
    <name evidence="1" type="ORF">OG398_33710</name>
</gene>
<evidence type="ECO:0000313" key="1">
    <source>
        <dbReference type="EMBL" id="WTW72856.1"/>
    </source>
</evidence>
<protein>
    <submittedName>
        <fullName evidence="1">Uncharacterized protein</fullName>
    </submittedName>
</protein>
<proteinExistence type="predicted"/>
<dbReference type="EMBL" id="CP108313">
    <property type="protein sequence ID" value="WTW72856.1"/>
    <property type="molecule type" value="Genomic_DNA"/>
</dbReference>
<name>A0AAU2VZS1_9ACTN</name>